<evidence type="ECO:0000256" key="4">
    <source>
        <dbReference type="ARBA" id="ARBA00023157"/>
    </source>
</evidence>
<dbReference type="InterPro" id="IPR019826">
    <property type="entry name" value="Carboxylesterase_B_AS"/>
</dbReference>
<comment type="similarity">
    <text evidence="1 6">Belongs to the type-B carboxylesterase/lipase family.</text>
</comment>
<reference evidence="8 9" key="1">
    <citation type="journal article" date="2017" name="G3 (Bethesda)">
        <title>The Physical Genome Mapping of Anopheles albimanus Corrected Scaffold Misassemblies and Identified Interarm Rearrangements in Genus Anopheles.</title>
        <authorList>
            <person name="Artemov G.N."/>
            <person name="Peery A.N."/>
            <person name="Jiang X."/>
            <person name="Tu Z."/>
            <person name="Stegniy V.N."/>
            <person name="Sharakhova M.V."/>
            <person name="Sharakhov I.V."/>
        </authorList>
    </citation>
    <scope>NUCLEOTIDE SEQUENCE [LARGE SCALE GENOMIC DNA]</scope>
    <source>
        <strain evidence="8 9">ALBI9_A</strain>
    </source>
</reference>
<evidence type="ECO:0000313" key="9">
    <source>
        <dbReference type="Proteomes" id="UP000069272"/>
    </source>
</evidence>
<dbReference type="EnsemblMetazoa" id="AALB010862-RA">
    <property type="protein sequence ID" value="AALB010862-PA"/>
    <property type="gene ID" value="AALB010862"/>
</dbReference>
<evidence type="ECO:0000256" key="5">
    <source>
        <dbReference type="ARBA" id="ARBA00023180"/>
    </source>
</evidence>
<evidence type="ECO:0000256" key="3">
    <source>
        <dbReference type="ARBA" id="ARBA00022801"/>
    </source>
</evidence>
<keyword evidence="4" id="KW-1015">Disulfide bond</keyword>
<evidence type="ECO:0000256" key="1">
    <source>
        <dbReference type="ARBA" id="ARBA00005964"/>
    </source>
</evidence>
<keyword evidence="6" id="KW-0732">Signal</keyword>
<keyword evidence="9" id="KW-1185">Reference proteome</keyword>
<dbReference type="VEuPathDB" id="VectorBase:AALB010862"/>
<keyword evidence="3 6" id="KW-0378">Hydrolase</keyword>
<evidence type="ECO:0000256" key="6">
    <source>
        <dbReference type="RuleBase" id="RU361235"/>
    </source>
</evidence>
<dbReference type="STRING" id="7167.A0A182FWC6"/>
<dbReference type="InterPro" id="IPR050309">
    <property type="entry name" value="Type-B_Carboxylest/Lipase"/>
</dbReference>
<dbReference type="Proteomes" id="UP000069272">
    <property type="component" value="Chromosome 3R"/>
</dbReference>
<evidence type="ECO:0000313" key="8">
    <source>
        <dbReference type="EnsemblMetazoa" id="AALB010862-PA"/>
    </source>
</evidence>
<feature type="chain" id="PRO_5036529271" description="Carboxylic ester hydrolase" evidence="6">
    <location>
        <begin position="19"/>
        <end position="635"/>
    </location>
</feature>
<proteinExistence type="inferred from homology"/>
<organism evidence="8 9">
    <name type="scientific">Anopheles albimanus</name>
    <name type="common">New world malaria mosquito</name>
    <dbReference type="NCBI Taxonomy" id="7167"/>
    <lineage>
        <taxon>Eukaryota</taxon>
        <taxon>Metazoa</taxon>
        <taxon>Ecdysozoa</taxon>
        <taxon>Arthropoda</taxon>
        <taxon>Hexapoda</taxon>
        <taxon>Insecta</taxon>
        <taxon>Pterygota</taxon>
        <taxon>Neoptera</taxon>
        <taxon>Endopterygota</taxon>
        <taxon>Diptera</taxon>
        <taxon>Nematocera</taxon>
        <taxon>Culicoidea</taxon>
        <taxon>Culicidae</taxon>
        <taxon>Anophelinae</taxon>
        <taxon>Anopheles</taxon>
    </lineage>
</organism>
<feature type="domain" description="Carboxylesterase type B" evidence="7">
    <location>
        <begin position="44"/>
        <end position="574"/>
    </location>
</feature>
<dbReference type="InterPro" id="IPR002018">
    <property type="entry name" value="CarbesteraseB"/>
</dbReference>
<dbReference type="Pfam" id="PF00135">
    <property type="entry name" value="COesterase"/>
    <property type="match status" value="1"/>
</dbReference>
<dbReference type="SUPFAM" id="SSF53474">
    <property type="entry name" value="alpha/beta-Hydrolases"/>
    <property type="match status" value="1"/>
</dbReference>
<accession>A0A182FWC6</accession>
<keyword evidence="2" id="KW-0719">Serine esterase</keyword>
<dbReference type="VEuPathDB" id="VectorBase:AALB20_031087"/>
<dbReference type="AlphaFoldDB" id="A0A182FWC6"/>
<dbReference type="InterPro" id="IPR029058">
    <property type="entry name" value="AB_hydrolase_fold"/>
</dbReference>
<evidence type="ECO:0000256" key="2">
    <source>
        <dbReference type="ARBA" id="ARBA00022487"/>
    </source>
</evidence>
<keyword evidence="5" id="KW-0325">Glycoprotein</keyword>
<dbReference type="EC" id="3.1.1.-" evidence="6"/>
<name>A0A182FWC6_ANOAL</name>
<reference evidence="8" key="2">
    <citation type="submission" date="2022-08" db="UniProtKB">
        <authorList>
            <consortium name="EnsemblMetazoa"/>
        </authorList>
    </citation>
    <scope>IDENTIFICATION</scope>
    <source>
        <strain evidence="8">STECLA/ALBI9_A</strain>
    </source>
</reference>
<dbReference type="PANTHER" id="PTHR11559">
    <property type="entry name" value="CARBOXYLESTERASE"/>
    <property type="match status" value="1"/>
</dbReference>
<protein>
    <recommendedName>
        <fullName evidence="6">Carboxylic ester hydrolase</fullName>
        <ecNumber evidence="6">3.1.1.-</ecNumber>
    </recommendedName>
</protein>
<feature type="signal peptide" evidence="6">
    <location>
        <begin position="1"/>
        <end position="18"/>
    </location>
</feature>
<sequence>LTVLVTLAVTLTAHHGSGTTVTRPLNDAPLLECIVPFDRGVGIGMRRRTFTARRYCAYEGIPYVEPPVGVRRFEDPRPNRFQGTRLFWNVSKACPQAYPAHVDPVATSEDCLYLNVYTGTGMVGQVVGSNDTLWPVILWVHGGSFVVGSSETDIFGPEFFIDKSIIVVTFNYRLGALGFLSLPDLGINANLGLLDQLEALRWVERNIAAFGGDPKRVTLFGWSAGAASVTYHLYSRPAQGLFHRAIIMSGTMTQSWAYDFDPDRCGREFLRANDAVRVEQLRTLDQLMSVGRSFHIDFFLLYYYCFLPTDDSARPEPTAALRFVGPDPFATVRTVTPVSDVPLLVGYTELEHANLYLERDFSVTTRTNFPNSNASIFDRLERYLERERLVWERVNRNRTTTDQQQQQQQQRKVMGSAFYRELAAVADIIYGIQYFIRYASDRMRSPLYRYLFAYDGAFGYAKQYYYRNQISRQPGPMHGDDLGYLFTPYLYRRLSNGADAAAGTNGDKDITQSARYRTERRVQRRMLALWSNFIKHGNPTPEPERRKKPRAIRWQPYNDPSRGRHYLRIDQRLQLLPEKDAESPFHVLWDRVFRCLYEFSCEFLNEEANTLGPADVSSEETSYSGHGDDVREDDA</sequence>
<evidence type="ECO:0000259" key="7">
    <source>
        <dbReference type="Pfam" id="PF00135"/>
    </source>
</evidence>
<dbReference type="Gene3D" id="3.40.50.1820">
    <property type="entry name" value="alpha/beta hydrolase"/>
    <property type="match status" value="1"/>
</dbReference>
<dbReference type="PROSITE" id="PS00122">
    <property type="entry name" value="CARBOXYLESTERASE_B_1"/>
    <property type="match status" value="1"/>
</dbReference>
<dbReference type="GO" id="GO:0052689">
    <property type="term" value="F:carboxylic ester hydrolase activity"/>
    <property type="evidence" value="ECO:0007669"/>
    <property type="project" value="UniProtKB-KW"/>
</dbReference>